<reference evidence="1" key="1">
    <citation type="submission" date="2021-01" db="EMBL/GenBank/DDBJ databases">
        <title>Description of Breznakiella homolactica.</title>
        <authorList>
            <person name="Song Y."/>
            <person name="Brune A."/>
        </authorList>
    </citation>
    <scope>NUCLEOTIDE SEQUENCE</scope>
    <source>
        <strain evidence="1">RmG30</strain>
    </source>
</reference>
<dbReference type="SUPFAM" id="SSF48371">
    <property type="entry name" value="ARM repeat"/>
    <property type="match status" value="1"/>
</dbReference>
<accession>A0A7T7XKE7</accession>
<dbReference type="KEGG" id="bhc:JFL75_13920"/>
<organism evidence="1 2">
    <name type="scientific">Breznakiella homolactica</name>
    <dbReference type="NCBI Taxonomy" id="2798577"/>
    <lineage>
        <taxon>Bacteria</taxon>
        <taxon>Pseudomonadati</taxon>
        <taxon>Spirochaetota</taxon>
        <taxon>Spirochaetia</taxon>
        <taxon>Spirochaetales</taxon>
        <taxon>Breznakiellaceae</taxon>
        <taxon>Breznakiella</taxon>
    </lineage>
</organism>
<sequence length="404" mass="44387">MIKNHKLRGKTLRRLGFSLILLILPIGLFAQEPILVSYQRNFVRANLATKTGILRDAATDERAAEFIGPLYEYSLDFSLRHADILRDDPDMIALTVLAAQGVGQVAYKPSVNTLWRVFLSYRDSLTRVEVLKSLAITGKGNPQVVENLNQFLANQNNLFRSGMVPDYPTLSACIAALAELGDGSSFPVLFSSMIAGYPENITGEIAAALSSISGDYKNYLIMVIQRNPPVEKLAAFNAGQANERFTDEDRGEIAEVALGATLDLYPSSSESETAAAELRYSAVRVLTRLKWSKASEAVIKHFYRVQADYANGTAEKKQFLEAIAALGAMSSSEAAQALALQLGLFNSQMERSGEYDDEVIIAVINALGEIGDKIAFDYLLYIGYLSYPESVQSAARDALNRLRW</sequence>
<dbReference type="Gene3D" id="1.25.10.10">
    <property type="entry name" value="Leucine-rich Repeat Variant"/>
    <property type="match status" value="1"/>
</dbReference>
<protein>
    <recommendedName>
        <fullName evidence="3">HEAT repeat domain-containing protein</fullName>
    </recommendedName>
</protein>
<dbReference type="AlphaFoldDB" id="A0A7T7XKE7"/>
<evidence type="ECO:0000313" key="1">
    <source>
        <dbReference type="EMBL" id="QQO08034.1"/>
    </source>
</evidence>
<keyword evidence="2" id="KW-1185">Reference proteome</keyword>
<proteinExistence type="predicted"/>
<dbReference type="InterPro" id="IPR011989">
    <property type="entry name" value="ARM-like"/>
</dbReference>
<evidence type="ECO:0008006" key="3">
    <source>
        <dbReference type="Google" id="ProtNLM"/>
    </source>
</evidence>
<dbReference type="Proteomes" id="UP000595917">
    <property type="component" value="Chromosome"/>
</dbReference>
<evidence type="ECO:0000313" key="2">
    <source>
        <dbReference type="Proteomes" id="UP000595917"/>
    </source>
</evidence>
<name>A0A7T7XKE7_9SPIR</name>
<dbReference type="InterPro" id="IPR016024">
    <property type="entry name" value="ARM-type_fold"/>
</dbReference>
<dbReference type="RefSeq" id="WP_215625340.1">
    <property type="nucleotide sequence ID" value="NZ_CP067089.2"/>
</dbReference>
<gene>
    <name evidence="1" type="ORF">JFL75_13920</name>
</gene>
<dbReference type="EMBL" id="CP067089">
    <property type="protein sequence ID" value="QQO08034.1"/>
    <property type="molecule type" value="Genomic_DNA"/>
</dbReference>